<dbReference type="EMBL" id="WHWB01034347">
    <property type="protein sequence ID" value="KAJ7411199.1"/>
    <property type="molecule type" value="Genomic_DNA"/>
</dbReference>
<evidence type="ECO:0000313" key="2">
    <source>
        <dbReference type="Proteomes" id="UP001145742"/>
    </source>
</evidence>
<reference evidence="1" key="1">
    <citation type="submission" date="2019-10" db="EMBL/GenBank/DDBJ databases">
        <authorList>
            <person name="Soares A.E.R."/>
            <person name="Aleixo A."/>
            <person name="Schneider P."/>
            <person name="Miyaki C.Y."/>
            <person name="Schneider M.P."/>
            <person name="Mello C."/>
            <person name="Vasconcelos A.T.R."/>
        </authorList>
    </citation>
    <scope>NUCLEOTIDE SEQUENCE</scope>
    <source>
        <tissue evidence="1">Muscle</tissue>
    </source>
</reference>
<sequence length="111" mass="13047">MQCYNLGEEQLENCPTEKEPEFLFDSWLITSQQCVQVAKKAKGILACFKNRVASRTREVIVPLYLELMRPHLKSCVQFWASQFKKDIEVLEHVQRRATELEKDHQTKSYKG</sequence>
<organism evidence="1 2">
    <name type="scientific">Willisornis vidua</name>
    <name type="common">Xingu scale-backed antbird</name>
    <dbReference type="NCBI Taxonomy" id="1566151"/>
    <lineage>
        <taxon>Eukaryota</taxon>
        <taxon>Metazoa</taxon>
        <taxon>Chordata</taxon>
        <taxon>Craniata</taxon>
        <taxon>Vertebrata</taxon>
        <taxon>Euteleostomi</taxon>
        <taxon>Archelosauria</taxon>
        <taxon>Archosauria</taxon>
        <taxon>Dinosauria</taxon>
        <taxon>Saurischia</taxon>
        <taxon>Theropoda</taxon>
        <taxon>Coelurosauria</taxon>
        <taxon>Aves</taxon>
        <taxon>Neognathae</taxon>
        <taxon>Neoaves</taxon>
        <taxon>Telluraves</taxon>
        <taxon>Australaves</taxon>
        <taxon>Passeriformes</taxon>
        <taxon>Thamnophilidae</taxon>
        <taxon>Willisornis</taxon>
    </lineage>
</organism>
<keyword evidence="2" id="KW-1185">Reference proteome</keyword>
<comment type="caution">
    <text evidence="1">The sequence shown here is derived from an EMBL/GenBank/DDBJ whole genome shotgun (WGS) entry which is preliminary data.</text>
</comment>
<dbReference type="Proteomes" id="UP001145742">
    <property type="component" value="Unassembled WGS sequence"/>
</dbReference>
<accession>A0ABQ9CYN8</accession>
<gene>
    <name evidence="1" type="ORF">WISP_103711</name>
</gene>
<evidence type="ECO:0000313" key="1">
    <source>
        <dbReference type="EMBL" id="KAJ7411199.1"/>
    </source>
</evidence>
<protein>
    <submittedName>
        <fullName evidence="1">Uncharacterized protein</fullName>
    </submittedName>
</protein>
<proteinExistence type="predicted"/>
<dbReference type="PANTHER" id="PTHR33332">
    <property type="entry name" value="REVERSE TRANSCRIPTASE DOMAIN-CONTAINING PROTEIN"/>
    <property type="match status" value="1"/>
</dbReference>
<name>A0ABQ9CYN8_9PASS</name>